<name>A0A2U3KAM4_9FIRM</name>
<evidence type="ECO:0000313" key="2">
    <source>
        <dbReference type="Proteomes" id="UP000238916"/>
    </source>
</evidence>
<dbReference type="EMBL" id="OMOF01000075">
    <property type="protein sequence ID" value="SPF36696.1"/>
    <property type="molecule type" value="Genomic_DNA"/>
</dbReference>
<sequence length="31" mass="3532">MGAGTAKVEKYEHLKSYELPPNLQNMIKKVN</sequence>
<evidence type="ECO:0000313" key="1">
    <source>
        <dbReference type="EMBL" id="SPF36696.1"/>
    </source>
</evidence>
<proteinExistence type="predicted"/>
<accession>A0A2U3KAM4</accession>
<reference evidence="2" key="1">
    <citation type="submission" date="2018-02" db="EMBL/GenBank/DDBJ databases">
        <authorList>
            <person name="Hausmann B."/>
        </authorList>
    </citation>
    <scope>NUCLEOTIDE SEQUENCE [LARGE SCALE GENOMIC DNA]</scope>
    <source>
        <strain evidence="2">Peat soil MAG SbF1</strain>
    </source>
</reference>
<dbReference type="AlphaFoldDB" id="A0A2U3KAM4"/>
<gene>
    <name evidence="1" type="ORF">SBF1_1660001</name>
</gene>
<protein>
    <submittedName>
        <fullName evidence="1">Uncharacterized protein</fullName>
    </submittedName>
</protein>
<organism evidence="1 2">
    <name type="scientific">Candidatus Desulfosporosinus infrequens</name>
    <dbReference type="NCBI Taxonomy" id="2043169"/>
    <lineage>
        <taxon>Bacteria</taxon>
        <taxon>Bacillati</taxon>
        <taxon>Bacillota</taxon>
        <taxon>Clostridia</taxon>
        <taxon>Eubacteriales</taxon>
        <taxon>Desulfitobacteriaceae</taxon>
        <taxon>Desulfosporosinus</taxon>
    </lineage>
</organism>
<dbReference type="Proteomes" id="UP000238916">
    <property type="component" value="Unassembled WGS sequence"/>
</dbReference>